<gene>
    <name evidence="1" type="ORF">AGERDE_LOCUS3806</name>
</gene>
<dbReference type="AlphaFoldDB" id="A0A9N8WQ45"/>
<dbReference type="EMBL" id="CAJVPL010000398">
    <property type="protein sequence ID" value="CAG8492091.1"/>
    <property type="molecule type" value="Genomic_DNA"/>
</dbReference>
<sequence>MSNKNNKKPTYRLALEYKSKVADKNKTLFVVLFQTFASIKGTDNDALEPVAWIIAEVTDKQPPVSVEYQETYNVAIVDYFDQDEIGVIKSSQILPTELGRSWFLDHVAQYDKNKIKPANPNHLVITNNSISDERVGVGMYGKLSLLLKLNAIQRRENELRAVGGKKEDPREIKGLPVNSKVDFEVSPQYYLGVFEKIEVGQLISTAKLISKPAKVEFPIAIFNATATIFDLNTGKDDILYDITIEYPPIRSEKL</sequence>
<accession>A0A9N8WQ45</accession>
<protein>
    <submittedName>
        <fullName evidence="1">10237_t:CDS:1</fullName>
    </submittedName>
</protein>
<keyword evidence="2" id="KW-1185">Reference proteome</keyword>
<comment type="caution">
    <text evidence="1">The sequence shown here is derived from an EMBL/GenBank/DDBJ whole genome shotgun (WGS) entry which is preliminary data.</text>
</comment>
<evidence type="ECO:0000313" key="2">
    <source>
        <dbReference type="Proteomes" id="UP000789831"/>
    </source>
</evidence>
<dbReference type="OrthoDB" id="10489463at2759"/>
<proteinExistence type="predicted"/>
<name>A0A9N8WQ45_9GLOM</name>
<evidence type="ECO:0000313" key="1">
    <source>
        <dbReference type="EMBL" id="CAG8492091.1"/>
    </source>
</evidence>
<organism evidence="1 2">
    <name type="scientific">Ambispora gerdemannii</name>
    <dbReference type="NCBI Taxonomy" id="144530"/>
    <lineage>
        <taxon>Eukaryota</taxon>
        <taxon>Fungi</taxon>
        <taxon>Fungi incertae sedis</taxon>
        <taxon>Mucoromycota</taxon>
        <taxon>Glomeromycotina</taxon>
        <taxon>Glomeromycetes</taxon>
        <taxon>Archaeosporales</taxon>
        <taxon>Ambisporaceae</taxon>
        <taxon>Ambispora</taxon>
    </lineage>
</organism>
<dbReference type="Proteomes" id="UP000789831">
    <property type="component" value="Unassembled WGS sequence"/>
</dbReference>
<reference evidence="1" key="1">
    <citation type="submission" date="2021-06" db="EMBL/GenBank/DDBJ databases">
        <authorList>
            <person name="Kallberg Y."/>
            <person name="Tangrot J."/>
            <person name="Rosling A."/>
        </authorList>
    </citation>
    <scope>NUCLEOTIDE SEQUENCE</scope>
    <source>
        <strain evidence="1">MT106</strain>
    </source>
</reference>